<proteinExistence type="predicted"/>
<comment type="caution">
    <text evidence="1">The sequence shown here is derived from an EMBL/GenBank/DDBJ whole genome shotgun (WGS) entry which is preliminary data.</text>
</comment>
<organism evidence="1 2">
    <name type="scientific">Streptosporangium amethystogenes subsp. fukuiense</name>
    <dbReference type="NCBI Taxonomy" id="698418"/>
    <lineage>
        <taxon>Bacteria</taxon>
        <taxon>Bacillati</taxon>
        <taxon>Actinomycetota</taxon>
        <taxon>Actinomycetes</taxon>
        <taxon>Streptosporangiales</taxon>
        <taxon>Streptosporangiaceae</taxon>
        <taxon>Streptosporangium</taxon>
    </lineage>
</organism>
<dbReference type="RefSeq" id="WP_343973480.1">
    <property type="nucleotide sequence ID" value="NZ_BAAAGK010000105.1"/>
</dbReference>
<sequence>MKTFPTEGQKDLIVEYGLYNSFFATWVSIEDVNAVAMHLEVAPEAKKICDFQAAVRSCEPSPGTQWFWITRHAPGWSHILTLSGASPSSDTLSLNRQRVFELAYIGGIEELYPLAYTCDGKSDAEFFDVLEYAPYWEDFNSSHRISVDEEFEQELIIMGRITGRFYDREFFSSQGLLCRIS</sequence>
<evidence type="ECO:0000313" key="1">
    <source>
        <dbReference type="EMBL" id="MFC7599855.1"/>
    </source>
</evidence>
<reference evidence="2" key="1">
    <citation type="journal article" date="2019" name="Int. J. Syst. Evol. Microbiol.">
        <title>The Global Catalogue of Microorganisms (GCM) 10K type strain sequencing project: providing services to taxonomists for standard genome sequencing and annotation.</title>
        <authorList>
            <consortium name="The Broad Institute Genomics Platform"/>
            <consortium name="The Broad Institute Genome Sequencing Center for Infectious Disease"/>
            <person name="Wu L."/>
            <person name="Ma J."/>
        </authorList>
    </citation>
    <scope>NUCLEOTIDE SEQUENCE [LARGE SCALE GENOMIC DNA]</scope>
    <source>
        <strain evidence="2">JCM 10083</strain>
    </source>
</reference>
<evidence type="ECO:0000313" key="2">
    <source>
        <dbReference type="Proteomes" id="UP001596514"/>
    </source>
</evidence>
<gene>
    <name evidence="1" type="ORF">ACFQVD_07020</name>
</gene>
<dbReference type="Proteomes" id="UP001596514">
    <property type="component" value="Unassembled WGS sequence"/>
</dbReference>
<protein>
    <submittedName>
        <fullName evidence="1">Uncharacterized protein</fullName>
    </submittedName>
</protein>
<accession>A0ABW2SUI3</accession>
<name>A0ABW2SUI3_9ACTN</name>
<dbReference type="EMBL" id="JBHTEE010000001">
    <property type="protein sequence ID" value="MFC7599855.1"/>
    <property type="molecule type" value="Genomic_DNA"/>
</dbReference>
<keyword evidence="2" id="KW-1185">Reference proteome</keyword>